<dbReference type="Gene3D" id="3.40.50.1240">
    <property type="entry name" value="Phosphoglycerate mutase-like"/>
    <property type="match status" value="1"/>
</dbReference>
<protein>
    <submittedName>
        <fullName evidence="2">Histidine phosphatase superfamily clade-1</fullName>
    </submittedName>
</protein>
<dbReference type="AlphaFoldDB" id="A0A9W9Y1X1"/>
<reference evidence="2" key="1">
    <citation type="submission" date="2022-12" db="EMBL/GenBank/DDBJ databases">
        <authorList>
            <person name="Petersen C."/>
        </authorList>
    </citation>
    <scope>NUCLEOTIDE SEQUENCE</scope>
    <source>
        <strain evidence="2">IBT 29495</strain>
    </source>
</reference>
<keyword evidence="3" id="KW-1185">Reference proteome</keyword>
<sequence length="267" mass="30309">MAPIIHCVRHAQGLHNLCTANHVIQDPLLTDLGHEQCRTLRENFPRHANIDLVTASPLRRTLYTALESFAPVFESKPDLKIIALPDIQEISDVACDTGSEPSVLKEEFPTRVDLDLVHDGWNNKESGRYAPANQALKQRARAARRWLKARPEKEIVMVTHGGFLHYFTEDWEDNSLHRLYRTFTFTEEIYTDDLEGYPLDGDNASLEETSDSRQRRGKTGPMPSREEQKTLYKNGIQGWDDQGLQMSIAEREAAKVTGGEEVNGVRV</sequence>
<dbReference type="EMBL" id="JAPWDS010000002">
    <property type="protein sequence ID" value="KAJ5513539.1"/>
    <property type="molecule type" value="Genomic_DNA"/>
</dbReference>
<dbReference type="SMART" id="SM00855">
    <property type="entry name" value="PGAM"/>
    <property type="match status" value="1"/>
</dbReference>
<gene>
    <name evidence="2" type="ORF">N7463_003091</name>
</gene>
<reference evidence="2" key="2">
    <citation type="journal article" date="2023" name="IMA Fungus">
        <title>Comparative genomic study of the Penicillium genus elucidates a diverse pangenome and 15 lateral gene transfer events.</title>
        <authorList>
            <person name="Petersen C."/>
            <person name="Sorensen T."/>
            <person name="Nielsen M.R."/>
            <person name="Sondergaard T.E."/>
            <person name="Sorensen J.L."/>
            <person name="Fitzpatrick D.A."/>
            <person name="Frisvad J.C."/>
            <person name="Nielsen K.L."/>
        </authorList>
    </citation>
    <scope>NUCLEOTIDE SEQUENCE</scope>
    <source>
        <strain evidence="2">IBT 29495</strain>
    </source>
</reference>
<dbReference type="InterPro" id="IPR050275">
    <property type="entry name" value="PGM_Phosphatase"/>
</dbReference>
<dbReference type="PANTHER" id="PTHR48100:SF54">
    <property type="entry name" value="PHOSPHATASE SPAC5H10.03-RELATED"/>
    <property type="match status" value="1"/>
</dbReference>
<dbReference type="GO" id="GO:0016791">
    <property type="term" value="F:phosphatase activity"/>
    <property type="evidence" value="ECO:0007669"/>
    <property type="project" value="TreeGrafter"/>
</dbReference>
<accession>A0A9W9Y1X1</accession>
<proteinExistence type="predicted"/>
<dbReference type="PANTHER" id="PTHR48100">
    <property type="entry name" value="BROAD-SPECIFICITY PHOSPHATASE YOR283W-RELATED"/>
    <property type="match status" value="1"/>
</dbReference>
<dbReference type="Proteomes" id="UP001149954">
    <property type="component" value="Unassembled WGS sequence"/>
</dbReference>
<comment type="caution">
    <text evidence="2">The sequence shown here is derived from an EMBL/GenBank/DDBJ whole genome shotgun (WGS) entry which is preliminary data.</text>
</comment>
<evidence type="ECO:0000313" key="2">
    <source>
        <dbReference type="EMBL" id="KAJ5513539.1"/>
    </source>
</evidence>
<dbReference type="SUPFAM" id="SSF53254">
    <property type="entry name" value="Phosphoglycerate mutase-like"/>
    <property type="match status" value="1"/>
</dbReference>
<evidence type="ECO:0000256" key="1">
    <source>
        <dbReference type="SAM" id="MobiDB-lite"/>
    </source>
</evidence>
<name>A0A9W9Y1X1_9EURO</name>
<dbReference type="InterPro" id="IPR029033">
    <property type="entry name" value="His_PPase_superfam"/>
</dbReference>
<dbReference type="OrthoDB" id="496981at2759"/>
<dbReference type="Pfam" id="PF00300">
    <property type="entry name" value="His_Phos_1"/>
    <property type="match status" value="1"/>
</dbReference>
<dbReference type="InterPro" id="IPR013078">
    <property type="entry name" value="His_Pase_superF_clade-1"/>
</dbReference>
<dbReference type="CDD" id="cd07067">
    <property type="entry name" value="HP_PGM_like"/>
    <property type="match status" value="1"/>
</dbReference>
<evidence type="ECO:0000313" key="3">
    <source>
        <dbReference type="Proteomes" id="UP001149954"/>
    </source>
</evidence>
<dbReference type="GO" id="GO:0005737">
    <property type="term" value="C:cytoplasm"/>
    <property type="evidence" value="ECO:0007669"/>
    <property type="project" value="TreeGrafter"/>
</dbReference>
<organism evidence="2 3">
    <name type="scientific">Penicillium fimorum</name>
    <dbReference type="NCBI Taxonomy" id="1882269"/>
    <lineage>
        <taxon>Eukaryota</taxon>
        <taxon>Fungi</taxon>
        <taxon>Dikarya</taxon>
        <taxon>Ascomycota</taxon>
        <taxon>Pezizomycotina</taxon>
        <taxon>Eurotiomycetes</taxon>
        <taxon>Eurotiomycetidae</taxon>
        <taxon>Eurotiales</taxon>
        <taxon>Aspergillaceae</taxon>
        <taxon>Penicillium</taxon>
    </lineage>
</organism>
<feature type="region of interest" description="Disordered" evidence="1">
    <location>
        <begin position="194"/>
        <end position="229"/>
    </location>
</feature>